<evidence type="ECO:0000259" key="5">
    <source>
        <dbReference type="PROSITE" id="PS50045"/>
    </source>
</evidence>
<dbReference type="PANTHER" id="PTHR32071">
    <property type="entry name" value="TRANSCRIPTIONAL REGULATORY PROTEIN"/>
    <property type="match status" value="1"/>
</dbReference>
<accession>A0A267MKN0</accession>
<dbReference type="GO" id="GO:0043565">
    <property type="term" value="F:sequence-specific DNA binding"/>
    <property type="evidence" value="ECO:0007669"/>
    <property type="project" value="InterPro"/>
</dbReference>
<dbReference type="Gene3D" id="1.10.8.60">
    <property type="match status" value="1"/>
</dbReference>
<dbReference type="CDD" id="cd00009">
    <property type="entry name" value="AAA"/>
    <property type="match status" value="1"/>
</dbReference>
<dbReference type="Gene3D" id="1.10.10.60">
    <property type="entry name" value="Homeodomain-like"/>
    <property type="match status" value="1"/>
</dbReference>
<dbReference type="InterPro" id="IPR027417">
    <property type="entry name" value="P-loop_NTPase"/>
</dbReference>
<dbReference type="Pfam" id="PF25601">
    <property type="entry name" value="AAA_lid_14"/>
    <property type="match status" value="1"/>
</dbReference>
<dbReference type="SUPFAM" id="SSF46689">
    <property type="entry name" value="Homeodomain-like"/>
    <property type="match status" value="1"/>
</dbReference>
<protein>
    <submittedName>
        <fullName evidence="6">Sigma-54-dependent Fis family transcriptional regulator</fullName>
    </submittedName>
</protein>
<evidence type="ECO:0000256" key="4">
    <source>
        <dbReference type="ARBA" id="ARBA00023163"/>
    </source>
</evidence>
<dbReference type="FunFam" id="3.40.50.300:FF:000006">
    <property type="entry name" value="DNA-binding transcriptional regulator NtrC"/>
    <property type="match status" value="1"/>
</dbReference>
<keyword evidence="3" id="KW-0805">Transcription regulation</keyword>
<feature type="domain" description="Sigma-54 factor interaction" evidence="5">
    <location>
        <begin position="309"/>
        <end position="539"/>
    </location>
</feature>
<dbReference type="PANTHER" id="PTHR32071:SF57">
    <property type="entry name" value="C4-DICARBOXYLATE TRANSPORT TRANSCRIPTIONAL REGULATORY PROTEIN DCTD"/>
    <property type="match status" value="1"/>
</dbReference>
<dbReference type="InterPro" id="IPR058031">
    <property type="entry name" value="AAA_lid_NorR"/>
</dbReference>
<evidence type="ECO:0000313" key="6">
    <source>
        <dbReference type="EMBL" id="PAB59478.1"/>
    </source>
</evidence>
<reference evidence="6 7" key="1">
    <citation type="submission" date="2017-06" db="EMBL/GenBank/DDBJ databases">
        <title>Draft genome sequence of anaerobic fermentative bacterium Anaeromicrobium sediminis DY2726D isolated from West Pacific Ocean sediments.</title>
        <authorList>
            <person name="Zeng X."/>
        </authorList>
    </citation>
    <scope>NUCLEOTIDE SEQUENCE [LARGE SCALE GENOMIC DNA]</scope>
    <source>
        <strain evidence="6 7">DY2726D</strain>
    </source>
</reference>
<dbReference type="InterPro" id="IPR009057">
    <property type="entry name" value="Homeodomain-like_sf"/>
</dbReference>
<gene>
    <name evidence="6" type="ORF">CCE28_09690</name>
</gene>
<organism evidence="6 7">
    <name type="scientific">Anaeromicrobium sediminis</name>
    <dbReference type="NCBI Taxonomy" id="1478221"/>
    <lineage>
        <taxon>Bacteria</taxon>
        <taxon>Bacillati</taxon>
        <taxon>Bacillota</taxon>
        <taxon>Clostridia</taxon>
        <taxon>Peptostreptococcales</taxon>
        <taxon>Thermotaleaceae</taxon>
        <taxon>Anaeromicrobium</taxon>
    </lineage>
</organism>
<dbReference type="InterPro" id="IPR025662">
    <property type="entry name" value="Sigma_54_int_dom_ATP-bd_1"/>
</dbReference>
<sequence>MHMLNRDFIRQFADVISEGFIFIDSTGSIELYNDKAKSIFGILNNYGISHDSGRIEKGDIVIIADNSLGKDDGYLSKKDLEKIGIKDKKITNGSAFIGVGKYEESDSLYVYEKNAENLEVLNLIEKFHGLDIECEIDFLDKYVNIMVDKIEFKLSYIYAIGHMVVIDPKSRKVKFCQSRGYTAKGESIKALLNGKKFLGKGKSQESFSVVGKNIYDVHESPLIDKFYKAAQGEKISYKNKSIEINGIPTRCSIYPIDYENKRLGAALKVEDTSLIKKIMKERDEAIDNLERMEKVLYKTKDIDDSFSDIIGDSKGMKDVKKLVHKGSQTNSTVLLLGESGTGKSLVAKLIHKNGNRKNNPFIHVNCASIPEKLLESELFGYEAGAFTGAKREGKKGYFQLAEDGTIFLDEIGEMPKVMQSKLLKALQERTFYRVGGAAELEIKARIICATNKDLEDEIKKGTFREDLYYRINVFPIYIPPLRERKDDIYELVRKMLPNICDRLNFNVKKVSSKAMYDLAEYDWPGNIRELENVLERAVNVTEGSIIHEHNLFLRNDKNNNEKEFVVKTLKDHMNEVEKHIIMETLKVYKGDKRKAMEALNIKKTSFYDKLKKYNI</sequence>
<name>A0A267MKN0_9FIRM</name>
<dbReference type="Gene3D" id="3.40.50.300">
    <property type="entry name" value="P-loop containing nucleotide triphosphate hydrolases"/>
    <property type="match status" value="1"/>
</dbReference>
<evidence type="ECO:0000256" key="2">
    <source>
        <dbReference type="ARBA" id="ARBA00022840"/>
    </source>
</evidence>
<keyword evidence="2" id="KW-0067">ATP-binding</keyword>
<dbReference type="InterPro" id="IPR003593">
    <property type="entry name" value="AAA+_ATPase"/>
</dbReference>
<dbReference type="OrthoDB" id="9803970at2"/>
<dbReference type="Pfam" id="PF00158">
    <property type="entry name" value="Sigma54_activat"/>
    <property type="match status" value="1"/>
</dbReference>
<dbReference type="PROSITE" id="PS00688">
    <property type="entry name" value="SIGMA54_INTERACT_3"/>
    <property type="match status" value="1"/>
</dbReference>
<dbReference type="PROSITE" id="PS50045">
    <property type="entry name" value="SIGMA54_INTERACT_4"/>
    <property type="match status" value="1"/>
</dbReference>
<dbReference type="InterPro" id="IPR025944">
    <property type="entry name" value="Sigma_54_int_dom_CS"/>
</dbReference>
<evidence type="ECO:0000256" key="3">
    <source>
        <dbReference type="ARBA" id="ARBA00023015"/>
    </source>
</evidence>
<dbReference type="SMART" id="SM00382">
    <property type="entry name" value="AAA"/>
    <property type="match status" value="1"/>
</dbReference>
<evidence type="ECO:0000256" key="1">
    <source>
        <dbReference type="ARBA" id="ARBA00022741"/>
    </source>
</evidence>
<keyword evidence="7" id="KW-1185">Reference proteome</keyword>
<evidence type="ECO:0000313" key="7">
    <source>
        <dbReference type="Proteomes" id="UP000216024"/>
    </source>
</evidence>
<comment type="caution">
    <text evidence="6">The sequence shown here is derived from an EMBL/GenBank/DDBJ whole genome shotgun (WGS) entry which is preliminary data.</text>
</comment>
<dbReference type="Pfam" id="PF02954">
    <property type="entry name" value="HTH_8"/>
    <property type="match status" value="1"/>
</dbReference>
<dbReference type="InterPro" id="IPR002197">
    <property type="entry name" value="HTH_Fis"/>
</dbReference>
<keyword evidence="4" id="KW-0804">Transcription</keyword>
<dbReference type="EMBL" id="NIBG01000007">
    <property type="protein sequence ID" value="PAB59478.1"/>
    <property type="molecule type" value="Genomic_DNA"/>
</dbReference>
<dbReference type="Proteomes" id="UP000216024">
    <property type="component" value="Unassembled WGS sequence"/>
</dbReference>
<keyword evidence="1" id="KW-0547">Nucleotide-binding</keyword>
<dbReference type="GO" id="GO:0005524">
    <property type="term" value="F:ATP binding"/>
    <property type="evidence" value="ECO:0007669"/>
    <property type="project" value="UniProtKB-KW"/>
</dbReference>
<dbReference type="GO" id="GO:0006355">
    <property type="term" value="P:regulation of DNA-templated transcription"/>
    <property type="evidence" value="ECO:0007669"/>
    <property type="project" value="InterPro"/>
</dbReference>
<dbReference type="SUPFAM" id="SSF52540">
    <property type="entry name" value="P-loop containing nucleoside triphosphate hydrolases"/>
    <property type="match status" value="1"/>
</dbReference>
<dbReference type="AlphaFoldDB" id="A0A267MKN0"/>
<proteinExistence type="predicted"/>
<dbReference type="PROSITE" id="PS00675">
    <property type="entry name" value="SIGMA54_INTERACT_1"/>
    <property type="match status" value="1"/>
</dbReference>
<dbReference type="InterPro" id="IPR002078">
    <property type="entry name" value="Sigma_54_int"/>
</dbReference>